<evidence type="ECO:0000256" key="1">
    <source>
        <dbReference type="SAM" id="MobiDB-lite"/>
    </source>
</evidence>
<organism evidence="2 3">
    <name type="scientific">Fonsecaea multimorphosa CBS 102226</name>
    <dbReference type="NCBI Taxonomy" id="1442371"/>
    <lineage>
        <taxon>Eukaryota</taxon>
        <taxon>Fungi</taxon>
        <taxon>Dikarya</taxon>
        <taxon>Ascomycota</taxon>
        <taxon>Pezizomycotina</taxon>
        <taxon>Eurotiomycetes</taxon>
        <taxon>Chaetothyriomycetidae</taxon>
        <taxon>Chaetothyriales</taxon>
        <taxon>Herpotrichiellaceae</taxon>
        <taxon>Fonsecaea</taxon>
    </lineage>
</organism>
<name>A0A0D2JS03_9EURO</name>
<gene>
    <name evidence="2" type="ORF">Z520_11074</name>
</gene>
<dbReference type="EMBL" id="KN848096">
    <property type="protein sequence ID" value="KIX93219.1"/>
    <property type="molecule type" value="Genomic_DNA"/>
</dbReference>
<sequence>MPNLFGLLRLGCDGADRRPGQHLNSYTVQSLLKTYLNLTISSRLCEGLPLVGHDAMLIPQESGSHSSTQVPSNTVLRFRIGAYSRKPRVVSHRGPVRAQLNLPQHVRPHINAHHPNRNLIHNNSRKPTQDQQNEHNPVTFGEPKILYEPFWIFPTKDNANTRSGVQFCKSDSVRSRATR</sequence>
<feature type="compositionally biased region" description="Polar residues" evidence="1">
    <location>
        <begin position="119"/>
        <end position="136"/>
    </location>
</feature>
<evidence type="ECO:0000313" key="2">
    <source>
        <dbReference type="EMBL" id="KIX93219.1"/>
    </source>
</evidence>
<keyword evidence="3" id="KW-1185">Reference proteome</keyword>
<reference evidence="2 3" key="1">
    <citation type="submission" date="2015-01" db="EMBL/GenBank/DDBJ databases">
        <title>The Genome Sequence of Fonsecaea multimorphosa CBS 102226.</title>
        <authorList>
            <consortium name="The Broad Institute Genomics Platform"/>
            <person name="Cuomo C."/>
            <person name="de Hoog S."/>
            <person name="Gorbushina A."/>
            <person name="Stielow B."/>
            <person name="Teixiera M."/>
            <person name="Abouelleil A."/>
            <person name="Chapman S.B."/>
            <person name="Priest M."/>
            <person name="Young S.K."/>
            <person name="Wortman J."/>
            <person name="Nusbaum C."/>
            <person name="Birren B."/>
        </authorList>
    </citation>
    <scope>NUCLEOTIDE SEQUENCE [LARGE SCALE GENOMIC DNA]</scope>
    <source>
        <strain evidence="2 3">CBS 102226</strain>
    </source>
</reference>
<evidence type="ECO:0000313" key="3">
    <source>
        <dbReference type="Proteomes" id="UP000053411"/>
    </source>
</evidence>
<dbReference type="AlphaFoldDB" id="A0A0D2JS03"/>
<dbReference type="RefSeq" id="XP_016627342.1">
    <property type="nucleotide sequence ID" value="XM_016781564.1"/>
</dbReference>
<feature type="region of interest" description="Disordered" evidence="1">
    <location>
        <begin position="108"/>
        <end position="139"/>
    </location>
</feature>
<dbReference type="OrthoDB" id="10516151at2759"/>
<dbReference type="GeneID" id="27716820"/>
<dbReference type="VEuPathDB" id="FungiDB:Z520_11074"/>
<dbReference type="Proteomes" id="UP000053411">
    <property type="component" value="Unassembled WGS sequence"/>
</dbReference>
<accession>A0A0D2JS03</accession>
<protein>
    <submittedName>
        <fullName evidence="2">Uncharacterized protein</fullName>
    </submittedName>
</protein>
<proteinExistence type="predicted"/>